<keyword evidence="3" id="KW-1185">Reference proteome</keyword>
<proteinExistence type="predicted"/>
<dbReference type="RefSeq" id="WP_274088993.1">
    <property type="nucleotide sequence ID" value="NZ_JAYEET010000008.1"/>
</dbReference>
<feature type="signal peptide" evidence="1">
    <location>
        <begin position="1"/>
        <end position="29"/>
    </location>
</feature>
<evidence type="ECO:0000313" key="2">
    <source>
        <dbReference type="EMBL" id="MEA1604878.1"/>
    </source>
</evidence>
<dbReference type="Proteomes" id="UP001292571">
    <property type="component" value="Unassembled WGS sequence"/>
</dbReference>
<name>A0ABU5P5P0_9PSED</name>
<evidence type="ECO:0000256" key="1">
    <source>
        <dbReference type="SAM" id="SignalP"/>
    </source>
</evidence>
<dbReference type="EMBL" id="JAYEET010000008">
    <property type="protein sequence ID" value="MEA1604878.1"/>
    <property type="molecule type" value="Genomic_DNA"/>
</dbReference>
<protein>
    <submittedName>
        <fullName evidence="2">Uncharacterized protein</fullName>
    </submittedName>
</protein>
<reference evidence="2 3" key="1">
    <citation type="submission" date="2023-12" db="EMBL/GenBank/DDBJ databases">
        <title>Pseudomonas sp. T5W1.</title>
        <authorList>
            <person name="Maltman C."/>
        </authorList>
    </citation>
    <scope>NUCLEOTIDE SEQUENCE [LARGE SCALE GENOMIC DNA]</scope>
    <source>
        <strain evidence="2 3">T5W1</strain>
    </source>
</reference>
<keyword evidence="1" id="KW-0732">Signal</keyword>
<feature type="chain" id="PRO_5045057550" evidence="1">
    <location>
        <begin position="30"/>
        <end position="249"/>
    </location>
</feature>
<accession>A0ABU5P5P0</accession>
<gene>
    <name evidence="2" type="ORF">SOP97_03470</name>
</gene>
<evidence type="ECO:0000313" key="3">
    <source>
        <dbReference type="Proteomes" id="UP001292571"/>
    </source>
</evidence>
<sequence length="249" mass="27272">MRFTSLSRTLLLAVIGLLAALSPLTAAHAVTPQEQVQVQASRVTSSLMLLRGEGFQKKHQDALETDLQALAAAVQSLPQSSNALRGAHQELVVQIRRGVAFGPNEDDMPWRYPEDLSKALLGVLEHSRTLASPGDSELSAKLEYLAVQYLSRAYFGNFETAREQPDTYLGQDERKIVPSVDAQLATLDGKADPQVGKLKTRWDYLKAALVDLNSQSSALQSASGRPFAPITVYRHTRSLTDQWMALSKG</sequence>
<comment type="caution">
    <text evidence="2">The sequence shown here is derived from an EMBL/GenBank/DDBJ whole genome shotgun (WGS) entry which is preliminary data.</text>
</comment>
<organism evidence="2 3">
    <name type="scientific">Pseudomonas spirodelae</name>
    <dbReference type="NCBI Taxonomy" id="3101751"/>
    <lineage>
        <taxon>Bacteria</taxon>
        <taxon>Pseudomonadati</taxon>
        <taxon>Pseudomonadota</taxon>
        <taxon>Gammaproteobacteria</taxon>
        <taxon>Pseudomonadales</taxon>
        <taxon>Pseudomonadaceae</taxon>
        <taxon>Pseudomonas</taxon>
    </lineage>
</organism>